<evidence type="ECO:0000313" key="4">
    <source>
        <dbReference type="Proteomes" id="UP000515511"/>
    </source>
</evidence>
<name>A0A7G6YHC5_9MICO</name>
<feature type="signal peptide" evidence="2">
    <location>
        <begin position="1"/>
        <end position="31"/>
    </location>
</feature>
<dbReference type="EMBL" id="CP043642">
    <property type="protein sequence ID" value="QNE37890.1"/>
    <property type="molecule type" value="Genomic_DNA"/>
</dbReference>
<keyword evidence="2" id="KW-0732">Signal</keyword>
<dbReference type="InterPro" id="IPR006311">
    <property type="entry name" value="TAT_signal"/>
</dbReference>
<dbReference type="AlphaFoldDB" id="A0A7G6YHC5"/>
<feature type="chain" id="PRO_5028992636" evidence="2">
    <location>
        <begin position="32"/>
        <end position="81"/>
    </location>
</feature>
<feature type="region of interest" description="Disordered" evidence="1">
    <location>
        <begin position="56"/>
        <end position="81"/>
    </location>
</feature>
<dbReference type="PROSITE" id="PS51318">
    <property type="entry name" value="TAT"/>
    <property type="match status" value="1"/>
</dbReference>
<protein>
    <submittedName>
        <fullName evidence="3">Uncharacterized protein</fullName>
    </submittedName>
</protein>
<organism evidence="3 4">
    <name type="scientific">Leifsonia shinshuensis</name>
    <dbReference type="NCBI Taxonomy" id="150026"/>
    <lineage>
        <taxon>Bacteria</taxon>
        <taxon>Bacillati</taxon>
        <taxon>Actinomycetota</taxon>
        <taxon>Actinomycetes</taxon>
        <taxon>Micrococcales</taxon>
        <taxon>Microbacteriaceae</taxon>
        <taxon>Leifsonia</taxon>
    </lineage>
</organism>
<dbReference type="KEGG" id="lse:F1C12_21640"/>
<dbReference type="RefSeq" id="WP_185279162.1">
    <property type="nucleotide sequence ID" value="NZ_CP043642.1"/>
</dbReference>
<accession>A0A7G6YHC5</accession>
<dbReference type="Proteomes" id="UP000515511">
    <property type="component" value="Plasmid unnamed1"/>
</dbReference>
<sequence>MSSKSRGLRRGLVAVGLAGVAALAVAAPALAQPTDGHGERSNAEHSVHLAKGDLLVSSGLPRPSATRCTLVVSPPRDRPIP</sequence>
<proteinExistence type="predicted"/>
<evidence type="ECO:0000256" key="2">
    <source>
        <dbReference type="SAM" id="SignalP"/>
    </source>
</evidence>
<geneLocation type="plasmid" evidence="3 4">
    <name>unnamed1</name>
</geneLocation>
<keyword evidence="3" id="KW-0614">Plasmid</keyword>
<reference evidence="4" key="1">
    <citation type="submission" date="2019-09" db="EMBL/GenBank/DDBJ databases">
        <title>Antimicrobial potential of Antarctic Bacteria.</title>
        <authorList>
            <person name="Benaud N."/>
            <person name="Edwards R.J."/>
            <person name="Ferrari B.C."/>
        </authorList>
    </citation>
    <scope>NUCLEOTIDE SEQUENCE [LARGE SCALE GENOMIC DNA]</scope>
    <source>
        <strain evidence="4">INR9</strain>
        <plasmid evidence="4">unnamed1</plasmid>
    </source>
</reference>
<gene>
    <name evidence="3" type="ORF">F1C12_21640</name>
</gene>
<evidence type="ECO:0000313" key="3">
    <source>
        <dbReference type="EMBL" id="QNE37890.1"/>
    </source>
</evidence>
<evidence type="ECO:0000256" key="1">
    <source>
        <dbReference type="SAM" id="MobiDB-lite"/>
    </source>
</evidence>